<dbReference type="RefSeq" id="XP_009165710.1">
    <property type="nucleotide sequence ID" value="XM_009167446.1"/>
</dbReference>
<evidence type="ECO:0000313" key="1">
    <source>
        <dbReference type="EMBL" id="KER30583.1"/>
    </source>
</evidence>
<dbReference type="KEGG" id="ovi:T265_03057"/>
<gene>
    <name evidence="1" type="ORF">T265_03057</name>
</gene>
<dbReference type="EMBL" id="KL596659">
    <property type="protein sequence ID" value="KER30583.1"/>
    <property type="molecule type" value="Genomic_DNA"/>
</dbReference>
<dbReference type="AlphaFoldDB" id="A0A074ZT43"/>
<dbReference type="Proteomes" id="UP000054324">
    <property type="component" value="Unassembled WGS sequence"/>
</dbReference>
<evidence type="ECO:0000313" key="2">
    <source>
        <dbReference type="Proteomes" id="UP000054324"/>
    </source>
</evidence>
<reference evidence="1 2" key="1">
    <citation type="submission" date="2013-11" db="EMBL/GenBank/DDBJ databases">
        <title>Opisthorchis viverrini - life in the bile duct.</title>
        <authorList>
            <person name="Young N.D."/>
            <person name="Nagarajan N."/>
            <person name="Lin S.J."/>
            <person name="Korhonen P.K."/>
            <person name="Jex A.R."/>
            <person name="Hall R.S."/>
            <person name="Safavi-Hemami H."/>
            <person name="Kaewkong W."/>
            <person name="Bertrand D."/>
            <person name="Gao S."/>
            <person name="Seet Q."/>
            <person name="Wongkham S."/>
            <person name="Teh B.T."/>
            <person name="Wongkham C."/>
            <person name="Intapan P.M."/>
            <person name="Maleewong W."/>
            <person name="Yang X."/>
            <person name="Hu M."/>
            <person name="Wang Z."/>
            <person name="Hofmann A."/>
            <person name="Sternberg P.W."/>
            <person name="Tan P."/>
            <person name="Wang J."/>
            <person name="Gasser R.B."/>
        </authorList>
    </citation>
    <scope>NUCLEOTIDE SEQUENCE [LARGE SCALE GENOMIC DNA]</scope>
</reference>
<protein>
    <submittedName>
        <fullName evidence="1">Uncharacterized protein</fullName>
    </submittedName>
</protein>
<keyword evidence="2" id="KW-1185">Reference proteome</keyword>
<sequence length="83" mass="8905">MNVPAAVIVTRLFESDACGALSSYKVKNSKTFFIDNPSKDKPPCRKGSNSLPRATARVTLELASQEIFVGVPKRQIAASDPAP</sequence>
<dbReference type="CTD" id="20317244"/>
<dbReference type="GeneID" id="20317244"/>
<accession>A0A074ZT43</accession>
<organism evidence="1 2">
    <name type="scientific">Opisthorchis viverrini</name>
    <name type="common">Southeast Asian liver fluke</name>
    <dbReference type="NCBI Taxonomy" id="6198"/>
    <lineage>
        <taxon>Eukaryota</taxon>
        <taxon>Metazoa</taxon>
        <taxon>Spiralia</taxon>
        <taxon>Lophotrochozoa</taxon>
        <taxon>Platyhelminthes</taxon>
        <taxon>Trematoda</taxon>
        <taxon>Digenea</taxon>
        <taxon>Opisthorchiida</taxon>
        <taxon>Opisthorchiata</taxon>
        <taxon>Opisthorchiidae</taxon>
        <taxon>Opisthorchis</taxon>
    </lineage>
</organism>
<proteinExistence type="predicted"/>
<name>A0A074ZT43_OPIVI</name>